<sequence length="130" mass="15589">MESKIEVRKMQPFQDGELELLREYVLLPIVLTIFERDKKNIEESEISIKQPYVTAINEAMYRITRQLSKLKNEMYRKGLRVVKETRTEHGIDCLFLCRGYSQQFQMLWDFVKAETEVRMQQYLMGMDSHS</sequence>
<protein>
    <submittedName>
        <fullName evidence="1">Uncharacterized protein</fullName>
    </submittedName>
</protein>
<proteinExistence type="predicted"/>
<dbReference type="OrthoDB" id="2910298at2"/>
<dbReference type="Proteomes" id="UP000268829">
    <property type="component" value="Unassembled WGS sequence"/>
</dbReference>
<dbReference type="InterPro" id="IPR058600">
    <property type="entry name" value="YhjD-like"/>
</dbReference>
<keyword evidence="2" id="KW-1185">Reference proteome</keyword>
<accession>A0A3M8B8Z5</accession>
<evidence type="ECO:0000313" key="1">
    <source>
        <dbReference type="EMBL" id="RNB59447.1"/>
    </source>
</evidence>
<reference evidence="1 2" key="1">
    <citation type="submission" date="2018-10" db="EMBL/GenBank/DDBJ databases">
        <title>Phylogenomics of Brevibacillus.</title>
        <authorList>
            <person name="Dunlap C."/>
        </authorList>
    </citation>
    <scope>NUCLEOTIDE SEQUENCE [LARGE SCALE GENOMIC DNA]</scope>
    <source>
        <strain evidence="1 2">DSM 100115</strain>
    </source>
</reference>
<gene>
    <name evidence="1" type="ORF">EDM57_04710</name>
</gene>
<organism evidence="1 2">
    <name type="scientific">Brevibacillus gelatini</name>
    <dbReference type="NCBI Taxonomy" id="1655277"/>
    <lineage>
        <taxon>Bacteria</taxon>
        <taxon>Bacillati</taxon>
        <taxon>Bacillota</taxon>
        <taxon>Bacilli</taxon>
        <taxon>Bacillales</taxon>
        <taxon>Paenibacillaceae</taxon>
        <taxon>Brevibacillus</taxon>
    </lineage>
</organism>
<dbReference type="Pfam" id="PF26325">
    <property type="entry name" value="YhjD"/>
    <property type="match status" value="1"/>
</dbReference>
<name>A0A3M8B8Z5_9BACL</name>
<dbReference type="RefSeq" id="WP_122903614.1">
    <property type="nucleotide sequence ID" value="NZ_RHHS01000013.1"/>
</dbReference>
<evidence type="ECO:0000313" key="2">
    <source>
        <dbReference type="Proteomes" id="UP000268829"/>
    </source>
</evidence>
<dbReference type="AlphaFoldDB" id="A0A3M8B8Z5"/>
<comment type="caution">
    <text evidence="1">The sequence shown here is derived from an EMBL/GenBank/DDBJ whole genome shotgun (WGS) entry which is preliminary data.</text>
</comment>
<dbReference type="EMBL" id="RHHS01000013">
    <property type="protein sequence ID" value="RNB59447.1"/>
    <property type="molecule type" value="Genomic_DNA"/>
</dbReference>